<evidence type="ECO:0000313" key="6">
    <source>
        <dbReference type="Proteomes" id="UP000887564"/>
    </source>
</evidence>
<dbReference type="AlphaFoldDB" id="A0A914R5Y6"/>
<dbReference type="InterPro" id="IPR015424">
    <property type="entry name" value="PyrdxlP-dep_Trfase"/>
</dbReference>
<keyword evidence="4" id="KW-0732">Signal</keyword>
<evidence type="ECO:0000313" key="7">
    <source>
        <dbReference type="WBParaSite" id="PEQ_0000203401-mRNA-1"/>
    </source>
</evidence>
<name>A0A914R5Y6_PAREQ</name>
<evidence type="ECO:0000256" key="4">
    <source>
        <dbReference type="SAM" id="SignalP"/>
    </source>
</evidence>
<feature type="chain" id="PRO_5037617149" evidence="4">
    <location>
        <begin position="30"/>
        <end position="153"/>
    </location>
</feature>
<organism evidence="6 7">
    <name type="scientific">Parascaris equorum</name>
    <name type="common">Equine roundworm</name>
    <dbReference type="NCBI Taxonomy" id="6256"/>
    <lineage>
        <taxon>Eukaryota</taxon>
        <taxon>Metazoa</taxon>
        <taxon>Ecdysozoa</taxon>
        <taxon>Nematoda</taxon>
        <taxon>Chromadorea</taxon>
        <taxon>Rhabditida</taxon>
        <taxon>Spirurina</taxon>
        <taxon>Ascaridomorpha</taxon>
        <taxon>Ascaridoidea</taxon>
        <taxon>Ascarididae</taxon>
        <taxon>Parascaris</taxon>
    </lineage>
</organism>
<proteinExistence type="inferred from homology"/>
<accession>A0A914R5Y6</accession>
<protein>
    <submittedName>
        <fullName evidence="7">Aromatic amino acid beta-eliminating lyase/threonine aldolase domain-containing protein</fullName>
    </submittedName>
</protein>
<dbReference type="GO" id="GO:0006545">
    <property type="term" value="P:glycine biosynthetic process"/>
    <property type="evidence" value="ECO:0007669"/>
    <property type="project" value="TreeGrafter"/>
</dbReference>
<dbReference type="WBParaSite" id="PEQ_0000203401-mRNA-1">
    <property type="protein sequence ID" value="PEQ_0000203401-mRNA-1"/>
    <property type="gene ID" value="PEQ_0000203401"/>
</dbReference>
<dbReference type="PANTHER" id="PTHR48097">
    <property type="entry name" value="L-THREONINE ALDOLASE-RELATED"/>
    <property type="match status" value="1"/>
</dbReference>
<sequence length="153" mass="16608">MRNAGSIELLRFLTLCFHEMMMLITGVSCSLTSTQIMGAKTPHHGLGAPVGSIIVGNADFIHRSKVLRCRRHRKSLGGGWRQAGILAAAAIYALEHASTTVSNDHHNAQYLCKLHSFLSNVSTIAVLNEVTPREKGDILFAKSATNMVLLTVL</sequence>
<evidence type="ECO:0000256" key="2">
    <source>
        <dbReference type="ARBA" id="ARBA00006966"/>
    </source>
</evidence>
<dbReference type="GO" id="GO:0006567">
    <property type="term" value="P:L-threonine catabolic process"/>
    <property type="evidence" value="ECO:0007669"/>
    <property type="project" value="TreeGrafter"/>
</dbReference>
<dbReference type="SUPFAM" id="SSF53383">
    <property type="entry name" value="PLP-dependent transferases"/>
    <property type="match status" value="1"/>
</dbReference>
<dbReference type="Proteomes" id="UP000887564">
    <property type="component" value="Unplaced"/>
</dbReference>
<dbReference type="GO" id="GO:0008732">
    <property type="term" value="F:L-allo-threonine aldolase activity"/>
    <property type="evidence" value="ECO:0007669"/>
    <property type="project" value="TreeGrafter"/>
</dbReference>
<comment type="similarity">
    <text evidence="2">Belongs to the threonine aldolase family.</text>
</comment>
<dbReference type="Gene3D" id="3.40.640.10">
    <property type="entry name" value="Type I PLP-dependent aspartate aminotransferase-like (Major domain)"/>
    <property type="match status" value="1"/>
</dbReference>
<comment type="cofactor">
    <cofactor evidence="1">
        <name>pyridoxal 5'-phosphate</name>
        <dbReference type="ChEBI" id="CHEBI:597326"/>
    </cofactor>
</comment>
<feature type="signal peptide" evidence="4">
    <location>
        <begin position="1"/>
        <end position="29"/>
    </location>
</feature>
<dbReference type="Pfam" id="PF01212">
    <property type="entry name" value="Beta_elim_lyase"/>
    <property type="match status" value="1"/>
</dbReference>
<keyword evidence="3" id="KW-0663">Pyridoxal phosphate</keyword>
<dbReference type="InterPro" id="IPR015421">
    <property type="entry name" value="PyrdxlP-dep_Trfase_major"/>
</dbReference>
<evidence type="ECO:0000259" key="5">
    <source>
        <dbReference type="Pfam" id="PF01212"/>
    </source>
</evidence>
<feature type="domain" description="Aromatic amino acid beta-eliminating lyase/threonine aldolase" evidence="5">
    <location>
        <begin position="45"/>
        <end position="115"/>
    </location>
</feature>
<dbReference type="InterPro" id="IPR001597">
    <property type="entry name" value="ArAA_b-elim_lyase/Thr_aldolase"/>
</dbReference>
<keyword evidence="6" id="KW-1185">Reference proteome</keyword>
<reference evidence="7" key="1">
    <citation type="submission" date="2022-11" db="UniProtKB">
        <authorList>
            <consortium name="WormBaseParasite"/>
        </authorList>
    </citation>
    <scope>IDENTIFICATION</scope>
</reference>
<dbReference type="PANTHER" id="PTHR48097:SF9">
    <property type="entry name" value="L-THREONINE ALDOLASE"/>
    <property type="match status" value="1"/>
</dbReference>
<evidence type="ECO:0000256" key="3">
    <source>
        <dbReference type="ARBA" id="ARBA00022898"/>
    </source>
</evidence>
<evidence type="ECO:0000256" key="1">
    <source>
        <dbReference type="ARBA" id="ARBA00001933"/>
    </source>
</evidence>
<dbReference type="GO" id="GO:0005829">
    <property type="term" value="C:cytosol"/>
    <property type="evidence" value="ECO:0007669"/>
    <property type="project" value="TreeGrafter"/>
</dbReference>